<dbReference type="InterPro" id="IPR026610">
    <property type="entry name" value="Hen1"/>
</dbReference>
<evidence type="ECO:0000313" key="17">
    <source>
        <dbReference type="Proteomes" id="UP000240542"/>
    </source>
</evidence>
<dbReference type="InterPro" id="IPR041698">
    <property type="entry name" value="Methyltransf_25"/>
</dbReference>
<proteinExistence type="inferred from homology"/>
<dbReference type="AlphaFoldDB" id="A0A2P8D6U9"/>
<dbReference type="GO" id="GO:0031047">
    <property type="term" value="P:regulatory ncRNA-mediated gene silencing"/>
    <property type="evidence" value="ECO:0007669"/>
    <property type="project" value="UniProtKB-KW"/>
</dbReference>
<keyword evidence="8" id="KW-0460">Magnesium</keyword>
<evidence type="ECO:0000256" key="4">
    <source>
        <dbReference type="ARBA" id="ARBA00022603"/>
    </source>
</evidence>
<dbReference type="OrthoDB" id="626362at2"/>
<keyword evidence="6" id="KW-0949">S-adenosyl-L-methionine</keyword>
<comment type="caution">
    <text evidence="16">The sequence shown here is derived from an EMBL/GenBank/DDBJ whole genome shotgun (WGS) entry which is preliminary data.</text>
</comment>
<evidence type="ECO:0000256" key="3">
    <source>
        <dbReference type="ARBA" id="ARBA00021330"/>
    </source>
</evidence>
<gene>
    <name evidence="16" type="ORF">CLV63_117159</name>
</gene>
<feature type="domain" description="Hen1 N-terminal" evidence="14">
    <location>
        <begin position="1"/>
        <end position="243"/>
    </location>
</feature>
<protein>
    <recommendedName>
        <fullName evidence="3">Small RNA 2'-O-methyltransferase</fullName>
        <ecNumber evidence="11">2.1.1.386</ecNumber>
    </recommendedName>
</protein>
<dbReference type="CDD" id="cd02440">
    <property type="entry name" value="AdoMet_MTases"/>
    <property type="match status" value="1"/>
</dbReference>
<comment type="cofactor">
    <cofactor evidence="1">
        <name>Mg(2+)</name>
        <dbReference type="ChEBI" id="CHEBI:18420"/>
    </cofactor>
</comment>
<dbReference type="EMBL" id="PYGA01000017">
    <property type="protein sequence ID" value="PSK92950.1"/>
    <property type="molecule type" value="Genomic_DNA"/>
</dbReference>
<dbReference type="Pfam" id="PF13649">
    <property type="entry name" value="Methyltransf_25"/>
    <property type="match status" value="1"/>
</dbReference>
<dbReference type="GO" id="GO:0003723">
    <property type="term" value="F:RNA binding"/>
    <property type="evidence" value="ECO:0007669"/>
    <property type="project" value="UniProtKB-KW"/>
</dbReference>
<dbReference type="EC" id="2.1.1.386" evidence="11"/>
<keyword evidence="4 16" id="KW-0489">Methyltransferase</keyword>
<dbReference type="GO" id="GO:0090486">
    <property type="term" value="F:small RNA 2'-O-methyltransferase activity"/>
    <property type="evidence" value="ECO:0007669"/>
    <property type="project" value="UniProtKB-EC"/>
</dbReference>
<keyword evidence="9" id="KW-0694">RNA-binding</keyword>
<evidence type="ECO:0000256" key="8">
    <source>
        <dbReference type="ARBA" id="ARBA00022842"/>
    </source>
</evidence>
<evidence type="ECO:0000256" key="2">
    <source>
        <dbReference type="ARBA" id="ARBA00009026"/>
    </source>
</evidence>
<evidence type="ECO:0000256" key="9">
    <source>
        <dbReference type="ARBA" id="ARBA00022884"/>
    </source>
</evidence>
<evidence type="ECO:0000256" key="13">
    <source>
        <dbReference type="SAM" id="MobiDB-lite"/>
    </source>
</evidence>
<evidence type="ECO:0000256" key="6">
    <source>
        <dbReference type="ARBA" id="ARBA00022691"/>
    </source>
</evidence>
<dbReference type="Proteomes" id="UP000240542">
    <property type="component" value="Unassembled WGS sequence"/>
</dbReference>
<evidence type="ECO:0000256" key="11">
    <source>
        <dbReference type="ARBA" id="ARBA00035025"/>
    </source>
</evidence>
<evidence type="ECO:0000313" key="16">
    <source>
        <dbReference type="EMBL" id="PSK92950.1"/>
    </source>
</evidence>
<name>A0A2P8D6U9_9ACTN</name>
<dbReference type="SUPFAM" id="SSF53335">
    <property type="entry name" value="S-adenosyl-L-methionine-dependent methyltransferases"/>
    <property type="match status" value="1"/>
</dbReference>
<evidence type="ECO:0000256" key="10">
    <source>
        <dbReference type="ARBA" id="ARBA00023158"/>
    </source>
</evidence>
<evidence type="ECO:0000259" key="14">
    <source>
        <dbReference type="Pfam" id="PF12623"/>
    </source>
</evidence>
<sequence>MLLTISTTHQPATDLGYLLHKHPDRVQEFTQSHGTAHVFYPESHEHRCTAALLLEIDPQSLLRTRKSVSSPDFALAQYVNDRPFAASSLFAVALGDVFRTALKGRCTARPELPDRRLPLTLSLPAVPCRGGPEYARRLFEPLGWQVRTEPVPLDPGLPDWGDSRYVGLTLTGEHRLADALSHLYVLLPVLDGAKHYWVDDDEIEKLLRAGEGWLAGHPERAGITRRYLSRRNRLFRVAIARLAEVDDLDPGADDGGETPAITEEAPDKPPALAEQRAGAVLAALKAANARSVLDLGCGPGKLVGRLLDDPQFTQVTGVDVSQAAIQFAHDRLRVETMPAAQRSRLTLLTGSVVYRDDRFAGHDAAVLMEVIEHIDPSRLPAMEQVVFGRAAPRAVVVTTPNAEYNALYEGLDHDAMRHTDHRFEWDRARFESWAREVAATYGYQVRFLPVGHEDPQHGASTQMGVFHR</sequence>
<comment type="catalytic activity">
    <reaction evidence="12">
        <text>small RNA 3'-end nucleotide + S-adenosyl-L-methionine = small RNA 3'-end 2'-O-methylnucleotide + S-adenosyl-L-homocysteine + H(+)</text>
        <dbReference type="Rhea" id="RHEA:37887"/>
        <dbReference type="Rhea" id="RHEA-COMP:10415"/>
        <dbReference type="Rhea" id="RHEA-COMP:10416"/>
        <dbReference type="ChEBI" id="CHEBI:15378"/>
        <dbReference type="ChEBI" id="CHEBI:57856"/>
        <dbReference type="ChEBI" id="CHEBI:59789"/>
        <dbReference type="ChEBI" id="CHEBI:74896"/>
        <dbReference type="ChEBI" id="CHEBI:74898"/>
        <dbReference type="EC" id="2.1.1.386"/>
    </reaction>
</comment>
<dbReference type="PANTHER" id="PTHR21404:SF3">
    <property type="entry name" value="SMALL RNA 2'-O-METHYLTRANSFERASE"/>
    <property type="match status" value="1"/>
</dbReference>
<dbReference type="InterPro" id="IPR029063">
    <property type="entry name" value="SAM-dependent_MTases_sf"/>
</dbReference>
<dbReference type="Pfam" id="PF12623">
    <property type="entry name" value="Hen1_L"/>
    <property type="match status" value="1"/>
</dbReference>
<organism evidence="16 17">
    <name type="scientific">Murinocardiopsis flavida</name>
    <dbReference type="NCBI Taxonomy" id="645275"/>
    <lineage>
        <taxon>Bacteria</taxon>
        <taxon>Bacillati</taxon>
        <taxon>Actinomycetota</taxon>
        <taxon>Actinomycetes</taxon>
        <taxon>Streptosporangiales</taxon>
        <taxon>Nocardiopsidaceae</taxon>
        <taxon>Murinocardiopsis</taxon>
    </lineage>
</organism>
<dbReference type="GO" id="GO:0046872">
    <property type="term" value="F:metal ion binding"/>
    <property type="evidence" value="ECO:0007669"/>
    <property type="project" value="UniProtKB-KW"/>
</dbReference>
<keyword evidence="17" id="KW-1185">Reference proteome</keyword>
<dbReference type="Gene3D" id="3.30.1610.20">
    <property type="entry name" value="Hen1, N-terminal domain"/>
    <property type="match status" value="1"/>
</dbReference>
<dbReference type="GO" id="GO:0001510">
    <property type="term" value="P:RNA methylation"/>
    <property type="evidence" value="ECO:0007669"/>
    <property type="project" value="InterPro"/>
</dbReference>
<feature type="domain" description="Methyltransferase" evidence="15">
    <location>
        <begin position="292"/>
        <end position="381"/>
    </location>
</feature>
<dbReference type="Gene3D" id="3.40.50.150">
    <property type="entry name" value="Vaccinia Virus protein VP39"/>
    <property type="match status" value="1"/>
</dbReference>
<dbReference type="RefSeq" id="WP_106585224.1">
    <property type="nucleotide sequence ID" value="NZ_PYGA01000017.1"/>
</dbReference>
<evidence type="ECO:0000259" key="15">
    <source>
        <dbReference type="Pfam" id="PF13649"/>
    </source>
</evidence>
<dbReference type="NCBIfam" id="TIGR04074">
    <property type="entry name" value="bacter_Hen1"/>
    <property type="match status" value="1"/>
</dbReference>
<reference evidence="16 17" key="1">
    <citation type="submission" date="2018-03" db="EMBL/GenBank/DDBJ databases">
        <title>Genomic Encyclopedia of Archaeal and Bacterial Type Strains, Phase II (KMG-II): from individual species to whole genera.</title>
        <authorList>
            <person name="Goeker M."/>
        </authorList>
    </citation>
    <scope>NUCLEOTIDE SEQUENCE [LARGE SCALE GENOMIC DNA]</scope>
    <source>
        <strain evidence="16 17">DSM 45312</strain>
    </source>
</reference>
<dbReference type="InterPro" id="IPR038546">
    <property type="entry name" value="Hen1_N_sf"/>
</dbReference>
<comment type="similarity">
    <text evidence="2">Belongs to the methyltransferase superfamily. HEN1 family.</text>
</comment>
<feature type="region of interest" description="Disordered" evidence="13">
    <location>
        <begin position="248"/>
        <end position="269"/>
    </location>
</feature>
<evidence type="ECO:0000256" key="7">
    <source>
        <dbReference type="ARBA" id="ARBA00022723"/>
    </source>
</evidence>
<keyword evidence="10" id="KW-0943">RNA-mediated gene silencing</keyword>
<dbReference type="InterPro" id="IPR024740">
    <property type="entry name" value="Hen1_N"/>
</dbReference>
<dbReference type="PANTHER" id="PTHR21404">
    <property type="entry name" value="HEN1"/>
    <property type="match status" value="1"/>
</dbReference>
<accession>A0A2P8D6U9</accession>
<keyword evidence="7" id="KW-0479">Metal-binding</keyword>
<dbReference type="InterPro" id="IPR024026">
    <property type="entry name" value="3'-RNA_MeTfrase_Hen1_bac"/>
</dbReference>
<evidence type="ECO:0000256" key="1">
    <source>
        <dbReference type="ARBA" id="ARBA00001946"/>
    </source>
</evidence>
<evidence type="ECO:0000256" key="12">
    <source>
        <dbReference type="ARBA" id="ARBA00048418"/>
    </source>
</evidence>
<keyword evidence="5 16" id="KW-0808">Transferase</keyword>
<evidence type="ECO:0000256" key="5">
    <source>
        <dbReference type="ARBA" id="ARBA00022679"/>
    </source>
</evidence>